<organism evidence="3 4">
    <name type="scientific">Advenella kashmirensis W13003</name>
    <dbReference type="NCBI Taxonomy" id="1424334"/>
    <lineage>
        <taxon>Bacteria</taxon>
        <taxon>Pseudomonadati</taxon>
        <taxon>Pseudomonadota</taxon>
        <taxon>Betaproteobacteria</taxon>
        <taxon>Burkholderiales</taxon>
        <taxon>Alcaligenaceae</taxon>
    </lineage>
</organism>
<dbReference type="Gene3D" id="6.10.30.10">
    <property type="match status" value="1"/>
</dbReference>
<protein>
    <submittedName>
        <fullName evidence="3">DNA-binding protein</fullName>
    </submittedName>
</protein>
<feature type="domain" description="ChsH2 rubredoxin-like zinc ribbon" evidence="2">
    <location>
        <begin position="22"/>
        <end position="56"/>
    </location>
</feature>
<dbReference type="HOGENOM" id="CLU_119412_1_2_4"/>
<evidence type="ECO:0000259" key="1">
    <source>
        <dbReference type="Pfam" id="PF01796"/>
    </source>
</evidence>
<reference evidence="3 4" key="1">
    <citation type="journal article" date="2014" name="Genome Announc.">
        <title>Draft Genome Sequence of Advenella kashmirensis Strain W13003, a Polycyclic Aromatic Hydrocarbon-Degrading Bacterium.</title>
        <authorList>
            <person name="Wang X."/>
            <person name="Jin D."/>
            <person name="Zhou L."/>
            <person name="Wu L."/>
            <person name="An W."/>
            <person name="Zhao L."/>
        </authorList>
    </citation>
    <scope>NUCLEOTIDE SEQUENCE [LARGE SCALE GENOMIC DNA]</scope>
    <source>
        <strain evidence="3 4">W13003</strain>
    </source>
</reference>
<dbReference type="InterPro" id="IPR012340">
    <property type="entry name" value="NA-bd_OB-fold"/>
</dbReference>
<accession>V8QT28</accession>
<name>V8QT28_9BURK</name>
<dbReference type="InterPro" id="IPR022002">
    <property type="entry name" value="ChsH2_Znr"/>
</dbReference>
<dbReference type="Pfam" id="PF01796">
    <property type="entry name" value="OB_ChsH2_C"/>
    <property type="match status" value="1"/>
</dbReference>
<dbReference type="eggNOG" id="COG1545">
    <property type="taxonomic scope" value="Bacteria"/>
</dbReference>
<dbReference type="PANTHER" id="PTHR34075:SF5">
    <property type="entry name" value="BLR3430 PROTEIN"/>
    <property type="match status" value="1"/>
</dbReference>
<feature type="domain" description="ChsH2 C-terminal OB-fold" evidence="1">
    <location>
        <begin position="57"/>
        <end position="116"/>
    </location>
</feature>
<dbReference type="InterPro" id="IPR052513">
    <property type="entry name" value="Thioester_dehydratase-like"/>
</dbReference>
<comment type="caution">
    <text evidence="3">The sequence shown here is derived from an EMBL/GenBank/DDBJ whole genome shotgun (WGS) entry which is preliminary data.</text>
</comment>
<sequence>MVNTIDKTDAGTPGVQQTYFRHLAEGRFVIQCCAACSHYVFYPRAYCPHCGSDRLEWVEASGKGVIYSYSIVRRKPEAGGDYNVVLVDLEEGVRCMSRIEDVAPDEIDIDMPVQAYIEQTDSGPVLLMKKRGRDQ</sequence>
<keyword evidence="4" id="KW-1185">Reference proteome</keyword>
<dbReference type="Proteomes" id="UP000018733">
    <property type="component" value="Unassembled WGS sequence"/>
</dbReference>
<dbReference type="PANTHER" id="PTHR34075">
    <property type="entry name" value="BLR3430 PROTEIN"/>
    <property type="match status" value="1"/>
</dbReference>
<dbReference type="InterPro" id="IPR002878">
    <property type="entry name" value="ChsH2_C"/>
</dbReference>
<keyword evidence="3" id="KW-0238">DNA-binding</keyword>
<dbReference type="GO" id="GO:0003677">
    <property type="term" value="F:DNA binding"/>
    <property type="evidence" value="ECO:0007669"/>
    <property type="project" value="UniProtKB-KW"/>
</dbReference>
<dbReference type="RefSeq" id="WP_024004264.1">
    <property type="nucleotide sequence ID" value="NZ_KI650979.1"/>
</dbReference>
<dbReference type="PATRIC" id="fig|1424334.3.peg.1273"/>
<dbReference type="Pfam" id="PF12172">
    <property type="entry name" value="zf-ChsH2"/>
    <property type="match status" value="1"/>
</dbReference>
<evidence type="ECO:0000313" key="4">
    <source>
        <dbReference type="Proteomes" id="UP000018733"/>
    </source>
</evidence>
<dbReference type="SUPFAM" id="SSF50249">
    <property type="entry name" value="Nucleic acid-binding proteins"/>
    <property type="match status" value="1"/>
</dbReference>
<gene>
    <name evidence="3" type="ORF">W822_06390</name>
</gene>
<dbReference type="STRING" id="1424334.W822_06390"/>
<dbReference type="EMBL" id="AYXT01000009">
    <property type="protein sequence ID" value="ETF02488.1"/>
    <property type="molecule type" value="Genomic_DNA"/>
</dbReference>
<evidence type="ECO:0000259" key="2">
    <source>
        <dbReference type="Pfam" id="PF12172"/>
    </source>
</evidence>
<dbReference type="OrthoDB" id="5514845at2"/>
<dbReference type="AlphaFoldDB" id="V8QT28"/>
<evidence type="ECO:0000313" key="3">
    <source>
        <dbReference type="EMBL" id="ETF02488.1"/>
    </source>
</evidence>
<proteinExistence type="predicted"/>